<dbReference type="PANTHER" id="PTHR31859:SF1">
    <property type="entry name" value="TETRATRICOPEPTIDE REPEAT PROTEIN 39C"/>
    <property type="match status" value="1"/>
</dbReference>
<sequence length="501" mass="58005">MQKKFVLVIFILLINSIVAQNPDKQIQSTVSKIYNFNFEKADSELDAFTIRFPNDHRGYYYKSVMNLWFFLGSLNEAYKDSFDLYSEKAKTILEKNTSEKQSEIIKKLFWFGMIEYNKSVASARANDFASAILSLKNMRNRLEEAIRLNPEFYDAYLPIGLSNFAFAEVPAALKWAANLVGFNSDKELGLEYLQLVADKGSILKTDALFYLSQIYSRVIIEYQEADKILSKLTKTYPKNLLFNYSSAWIKYELNDLNSSEKILRSILSSNDKILPYVISNSHLLLANIFFAKEQYDSAMVHYNLFRDNRVNNDYSGLANIRTGICYELLGNRNQAIKFYEKSDEGNKDLDEDIYAEKLGKLFASKPINDDLKFILHIKNLIKQKKLKDAEEILKDVFTENKFSNRVKSESYLLLSDIYLMNKKFEDALDQAFQSIKLNSSKDNTLAANSYYNAALALVNLNRKDEAIDYLEKIEQTDDFDFQTLLKNKAYTLRRKIVKASD</sequence>
<dbReference type="InterPro" id="IPR011990">
    <property type="entry name" value="TPR-like_helical_dom_sf"/>
</dbReference>
<dbReference type="InterPro" id="IPR019734">
    <property type="entry name" value="TPR_rpt"/>
</dbReference>
<accession>A0A832G7C9</accession>
<keyword evidence="1" id="KW-0732">Signal</keyword>
<dbReference type="EMBL" id="DSVI01000019">
    <property type="protein sequence ID" value="HGT48685.1"/>
    <property type="molecule type" value="Genomic_DNA"/>
</dbReference>
<dbReference type="AlphaFoldDB" id="A0A832G7C9"/>
<dbReference type="Pfam" id="PF10300">
    <property type="entry name" value="Iml2-TPR_39"/>
    <property type="match status" value="1"/>
</dbReference>
<dbReference type="Gene3D" id="1.25.40.10">
    <property type="entry name" value="Tetratricopeptide repeat domain"/>
    <property type="match status" value="2"/>
</dbReference>
<gene>
    <name evidence="2" type="ORF">ENS56_11660</name>
</gene>
<feature type="chain" id="PRO_5032357230" evidence="1">
    <location>
        <begin position="20"/>
        <end position="501"/>
    </location>
</feature>
<dbReference type="Pfam" id="PF13181">
    <property type="entry name" value="TPR_8"/>
    <property type="match status" value="1"/>
</dbReference>
<evidence type="ECO:0000256" key="1">
    <source>
        <dbReference type="SAM" id="SignalP"/>
    </source>
</evidence>
<name>A0A832G7C9_9BACT</name>
<reference evidence="2" key="1">
    <citation type="journal article" date="2020" name="mSystems">
        <title>Genome- and Community-Level Interaction Insights into Carbon Utilization and Element Cycling Functions of Hydrothermarchaeota in Hydrothermal Sediment.</title>
        <authorList>
            <person name="Zhou Z."/>
            <person name="Liu Y."/>
            <person name="Xu W."/>
            <person name="Pan J."/>
            <person name="Luo Z.H."/>
            <person name="Li M."/>
        </authorList>
    </citation>
    <scope>NUCLEOTIDE SEQUENCE [LARGE SCALE GENOMIC DNA]</scope>
    <source>
        <strain evidence="2">SpSt-500</strain>
    </source>
</reference>
<dbReference type="SMART" id="SM00028">
    <property type="entry name" value="TPR"/>
    <property type="match status" value="4"/>
</dbReference>
<dbReference type="SUPFAM" id="SSF48452">
    <property type="entry name" value="TPR-like"/>
    <property type="match status" value="1"/>
</dbReference>
<evidence type="ECO:0000313" key="2">
    <source>
        <dbReference type="EMBL" id="HGT48685.1"/>
    </source>
</evidence>
<dbReference type="SUPFAM" id="SSF81901">
    <property type="entry name" value="HCP-like"/>
    <property type="match status" value="1"/>
</dbReference>
<proteinExistence type="predicted"/>
<protein>
    <submittedName>
        <fullName evidence="2">DUF3808 domain-containing protein</fullName>
    </submittedName>
</protein>
<dbReference type="InterPro" id="IPR019412">
    <property type="entry name" value="IML2/TPR_39"/>
</dbReference>
<dbReference type="PANTHER" id="PTHR31859">
    <property type="entry name" value="TETRATRICOPEPTIDE REPEAT PROTEIN 39 FAMILY MEMBER"/>
    <property type="match status" value="1"/>
</dbReference>
<organism evidence="2">
    <name type="scientific">Ignavibacterium album</name>
    <dbReference type="NCBI Taxonomy" id="591197"/>
    <lineage>
        <taxon>Bacteria</taxon>
        <taxon>Pseudomonadati</taxon>
        <taxon>Ignavibacteriota</taxon>
        <taxon>Ignavibacteria</taxon>
        <taxon>Ignavibacteriales</taxon>
        <taxon>Ignavibacteriaceae</taxon>
        <taxon>Ignavibacterium</taxon>
    </lineage>
</organism>
<comment type="caution">
    <text evidence="2">The sequence shown here is derived from an EMBL/GenBank/DDBJ whole genome shotgun (WGS) entry which is preliminary data.</text>
</comment>
<feature type="signal peptide" evidence="1">
    <location>
        <begin position="1"/>
        <end position="19"/>
    </location>
</feature>